<dbReference type="Proteomes" id="UP000589520">
    <property type="component" value="Unassembled WGS sequence"/>
</dbReference>
<evidence type="ECO:0000256" key="1">
    <source>
        <dbReference type="ARBA" id="ARBA00023002"/>
    </source>
</evidence>
<organism evidence="2 3">
    <name type="scientific">Granulicella arctica</name>
    <dbReference type="NCBI Taxonomy" id="940613"/>
    <lineage>
        <taxon>Bacteria</taxon>
        <taxon>Pseudomonadati</taxon>
        <taxon>Acidobacteriota</taxon>
        <taxon>Terriglobia</taxon>
        <taxon>Terriglobales</taxon>
        <taxon>Acidobacteriaceae</taxon>
        <taxon>Granulicella</taxon>
    </lineage>
</organism>
<dbReference type="InterPro" id="IPR036111">
    <property type="entry name" value="Mal/L-sulfo/L-lacto_DH-like_sf"/>
</dbReference>
<dbReference type="SUPFAM" id="SSF89733">
    <property type="entry name" value="L-sulfolactate dehydrogenase-like"/>
    <property type="match status" value="1"/>
</dbReference>
<dbReference type="PANTHER" id="PTHR11091:SF3">
    <property type="entry name" value="2,3-DIKETO-L-GULONATE REDUCTASE"/>
    <property type="match status" value="1"/>
</dbReference>
<keyword evidence="3" id="KW-1185">Reference proteome</keyword>
<dbReference type="NCBIfam" id="NF009750">
    <property type="entry name" value="PRK13260.1"/>
    <property type="match status" value="1"/>
</dbReference>
<comment type="caution">
    <text evidence="2">The sequence shown here is derived from an EMBL/GenBank/DDBJ whole genome shotgun (WGS) entry which is preliminary data.</text>
</comment>
<dbReference type="PANTHER" id="PTHR11091">
    <property type="entry name" value="OXIDOREDUCTASE-RELATED"/>
    <property type="match status" value="1"/>
</dbReference>
<dbReference type="Pfam" id="PF02615">
    <property type="entry name" value="Ldh_2"/>
    <property type="match status" value="1"/>
</dbReference>
<dbReference type="RefSeq" id="WP_179491946.1">
    <property type="nucleotide sequence ID" value="NZ_JACCCW010000002.1"/>
</dbReference>
<protein>
    <submittedName>
        <fullName evidence="2">3-dehydro-L-gulonate 2-dehydrogenase</fullName>
        <ecNumber evidence="2">1.1.1.130</ecNumber>
    </submittedName>
</protein>
<dbReference type="Gene3D" id="1.10.1530.10">
    <property type="match status" value="1"/>
</dbReference>
<dbReference type="EC" id="1.1.1.130" evidence="2"/>
<accession>A0A7Y9PIJ8</accession>
<evidence type="ECO:0000313" key="2">
    <source>
        <dbReference type="EMBL" id="NYF80506.1"/>
    </source>
</evidence>
<gene>
    <name evidence="2" type="ORF">HDF17_002826</name>
</gene>
<name>A0A7Y9PIJ8_9BACT</name>
<dbReference type="AlphaFoldDB" id="A0A7Y9PIJ8"/>
<proteinExistence type="predicted"/>
<dbReference type="EMBL" id="JACCCW010000002">
    <property type="protein sequence ID" value="NYF80506.1"/>
    <property type="molecule type" value="Genomic_DNA"/>
</dbReference>
<evidence type="ECO:0000313" key="3">
    <source>
        <dbReference type="Proteomes" id="UP000589520"/>
    </source>
</evidence>
<reference evidence="2 3" key="1">
    <citation type="submission" date="2020-07" db="EMBL/GenBank/DDBJ databases">
        <title>Genomic Encyclopedia of Type Strains, Phase IV (KMG-V): Genome sequencing to study the core and pangenomes of soil and plant-associated prokaryotes.</title>
        <authorList>
            <person name="Whitman W."/>
        </authorList>
    </citation>
    <scope>NUCLEOTIDE SEQUENCE [LARGE SCALE GENOMIC DNA]</scope>
    <source>
        <strain evidence="2 3">X4EP2</strain>
    </source>
</reference>
<dbReference type="InterPro" id="IPR003767">
    <property type="entry name" value="Malate/L-lactate_DH-like"/>
</dbReference>
<dbReference type="InterPro" id="IPR043143">
    <property type="entry name" value="Mal/L-sulf/L-lact_DH-like_NADP"/>
</dbReference>
<sequence>MLRVPFADLYAALHRGMLALGLTGERAELCARLFAETTRDGVYTHGLNRFPRFTSMVNNGSVDVHAQPERIARIGGLERWDAHLGPGNLAAYASMNRAIELSRQHGLGAVALANTTHWMRAGTYGWLAAEAGVFGICWTNTMPNLPPWGATTAALGNNPIVLAVPRLNDNGEPAHIVLDVAMSQFSYGAIDSYRKRGELLPVDGGFDTAGNLTRDPEAIHASQRALPIGYWKGSGLSMTLDLFAAMLSGGQATNQIPRDPTRESGVSQFFLAIDPSSFASSTELKRIADGVLASVHDATPVEPGKPARYPGEQTLLIREENMRLGVPVDPDIWHQLTVSD</sequence>
<keyword evidence="1 2" id="KW-0560">Oxidoreductase</keyword>
<dbReference type="InterPro" id="IPR043144">
    <property type="entry name" value="Mal/L-sulf/L-lact_DH-like_ah"/>
</dbReference>
<dbReference type="Gene3D" id="3.30.1370.60">
    <property type="entry name" value="Hypothetical oxidoreductase yiak, domain 2"/>
    <property type="match status" value="1"/>
</dbReference>
<dbReference type="GO" id="GO:0047559">
    <property type="term" value="F:3-dehydro-L-gulonate 2-dehydrogenase activity"/>
    <property type="evidence" value="ECO:0007669"/>
    <property type="project" value="UniProtKB-EC"/>
</dbReference>